<dbReference type="STRING" id="2018661.A0A2A2K8L7"/>
<dbReference type="OrthoDB" id="442731at2759"/>
<proteinExistence type="predicted"/>
<gene>
    <name evidence="1" type="ORF">WR25_23504</name>
</gene>
<comment type="caution">
    <text evidence="1">The sequence shown here is derived from an EMBL/GenBank/DDBJ whole genome shotgun (WGS) entry which is preliminary data.</text>
</comment>
<evidence type="ECO:0000313" key="2">
    <source>
        <dbReference type="Proteomes" id="UP000218231"/>
    </source>
</evidence>
<dbReference type="SUPFAM" id="SSF56399">
    <property type="entry name" value="ADP-ribosylation"/>
    <property type="match status" value="1"/>
</dbReference>
<keyword evidence="2" id="KW-1185">Reference proteome</keyword>
<dbReference type="NCBIfam" id="TIGR03696">
    <property type="entry name" value="Rhs_assc_core"/>
    <property type="match status" value="1"/>
</dbReference>
<dbReference type="AlphaFoldDB" id="A0A2A2K8L7"/>
<dbReference type="Gene3D" id="2.180.10.10">
    <property type="entry name" value="RHS repeat-associated core"/>
    <property type="match status" value="1"/>
</dbReference>
<accession>A0A2A2K8L7</accession>
<evidence type="ECO:0000313" key="1">
    <source>
        <dbReference type="EMBL" id="PAV70258.1"/>
    </source>
</evidence>
<sequence length="280" mass="31369">MSYLSILLVANQPRRRQGHIDTFPLGALMKKPETIRVMRAMLATDALGSILCNQTVQDIHRLAYSVYGYDPIAVLHSSQLGFSGQAREPNGLYSLGNGYRFYSTLLMRFVSPDDLSPFSRGGINTYGYCEADPVNASDKTGHSRTLLIERFKIIKRQPQTTVVPVGKNKFKLHTWQPKSTFSHEVIELQSAFANQGAPRYLKSIDRLNFDINMQQIASLKFALSSKMRVDIPTVESTIKHLESINETYLARGAELLRQAADSDDLTTYFKGEPRTTPGSS</sequence>
<reference evidence="1 2" key="1">
    <citation type="journal article" date="2017" name="Curr. Biol.">
        <title>Genome architecture and evolution of a unichromosomal asexual nematode.</title>
        <authorList>
            <person name="Fradin H."/>
            <person name="Zegar C."/>
            <person name="Gutwein M."/>
            <person name="Lucas J."/>
            <person name="Kovtun M."/>
            <person name="Corcoran D."/>
            <person name="Baugh L.R."/>
            <person name="Kiontke K."/>
            <person name="Gunsalus K."/>
            <person name="Fitch D.H."/>
            <person name="Piano F."/>
        </authorList>
    </citation>
    <scope>NUCLEOTIDE SEQUENCE [LARGE SCALE GENOMIC DNA]</scope>
    <source>
        <strain evidence="1">PF1309</strain>
    </source>
</reference>
<dbReference type="EMBL" id="LIAE01009315">
    <property type="protein sequence ID" value="PAV70258.1"/>
    <property type="molecule type" value="Genomic_DNA"/>
</dbReference>
<protein>
    <recommendedName>
        <fullName evidence="3">RHS repeat-associated core domain-containing protein</fullName>
    </recommendedName>
</protein>
<name>A0A2A2K8L7_9BILA</name>
<dbReference type="InterPro" id="IPR022385">
    <property type="entry name" value="Rhs_assc_core"/>
</dbReference>
<evidence type="ECO:0008006" key="3">
    <source>
        <dbReference type="Google" id="ProtNLM"/>
    </source>
</evidence>
<dbReference type="Proteomes" id="UP000218231">
    <property type="component" value="Unassembled WGS sequence"/>
</dbReference>
<organism evidence="1 2">
    <name type="scientific">Diploscapter pachys</name>
    <dbReference type="NCBI Taxonomy" id="2018661"/>
    <lineage>
        <taxon>Eukaryota</taxon>
        <taxon>Metazoa</taxon>
        <taxon>Ecdysozoa</taxon>
        <taxon>Nematoda</taxon>
        <taxon>Chromadorea</taxon>
        <taxon>Rhabditida</taxon>
        <taxon>Rhabditina</taxon>
        <taxon>Rhabditomorpha</taxon>
        <taxon>Rhabditoidea</taxon>
        <taxon>Rhabditidae</taxon>
        <taxon>Diploscapter</taxon>
    </lineage>
</organism>